<dbReference type="eggNOG" id="COG3023">
    <property type="taxonomic scope" value="Bacteria"/>
</dbReference>
<gene>
    <name evidence="7" type="ORF">MCY_01665</name>
</gene>
<comment type="similarity">
    <text evidence="2">Belongs to the N-acetylmuramoyl-L-alanine amidase 2 family.</text>
</comment>
<dbReference type="PANTHER" id="PTHR30417">
    <property type="entry name" value="N-ACETYLMURAMOYL-L-ALANINE AMIDASE AMID"/>
    <property type="match status" value="1"/>
</dbReference>
<organism evidence="7 8">
    <name type="scientific">Bartonella rattimassiliensis 15908</name>
    <dbReference type="NCBI Taxonomy" id="1094556"/>
    <lineage>
        <taxon>Bacteria</taxon>
        <taxon>Pseudomonadati</taxon>
        <taxon>Pseudomonadota</taxon>
        <taxon>Alphaproteobacteria</taxon>
        <taxon>Hyphomicrobiales</taxon>
        <taxon>Bartonellaceae</taxon>
        <taxon>Bartonella</taxon>
    </lineage>
</organism>
<dbReference type="EC" id="3.5.1.28" evidence="3"/>
<comment type="caution">
    <text evidence="7">The sequence shown here is derived from an EMBL/GenBank/DDBJ whole genome shotgun (WGS) entry which is preliminary data.</text>
</comment>
<dbReference type="InterPro" id="IPR036505">
    <property type="entry name" value="Amidase/PGRP_sf"/>
</dbReference>
<dbReference type="EMBL" id="AILY01000057">
    <property type="protein sequence ID" value="EJF82712.1"/>
    <property type="molecule type" value="Genomic_DNA"/>
</dbReference>
<dbReference type="GO" id="GO:0009254">
    <property type="term" value="P:peptidoglycan turnover"/>
    <property type="evidence" value="ECO:0007669"/>
    <property type="project" value="TreeGrafter"/>
</dbReference>
<sequence>APKVRRYTHLFFCKKRMNCLGCISRILAASVNPKSPSVRCKLSKAIAFGFNSLNEELIFPPYNPIQIDAVKELTLNIFQRYPDIMPTYIVGHSDIAIGRKSDPEAAFPWKELYMAGIGAWYDDEPKNHYQEQFSKNFPSQKKVLSKLKCYGYDISSVCIETGYKDLIRAFQLHFRQENYNGILDVEIAAILYILIDKYFP</sequence>
<keyword evidence="4" id="KW-0378">Hydrolase</keyword>
<dbReference type="HOGENOM" id="CLU_1362880_0_0_5"/>
<dbReference type="GO" id="GO:0008745">
    <property type="term" value="F:N-acetylmuramoyl-L-alanine amidase activity"/>
    <property type="evidence" value="ECO:0007669"/>
    <property type="project" value="UniProtKB-EC"/>
</dbReference>
<dbReference type="InterPro" id="IPR036366">
    <property type="entry name" value="PGBDSf"/>
</dbReference>
<keyword evidence="8" id="KW-1185">Reference proteome</keyword>
<dbReference type="Gene3D" id="1.10.101.10">
    <property type="entry name" value="PGBD-like superfamily/PGBD"/>
    <property type="match status" value="1"/>
</dbReference>
<dbReference type="GO" id="GO:0019867">
    <property type="term" value="C:outer membrane"/>
    <property type="evidence" value="ECO:0007669"/>
    <property type="project" value="TreeGrafter"/>
</dbReference>
<evidence type="ECO:0000256" key="2">
    <source>
        <dbReference type="ARBA" id="ARBA00007553"/>
    </source>
</evidence>
<dbReference type="SUPFAM" id="SSF55846">
    <property type="entry name" value="N-acetylmuramoyl-L-alanine amidase-like"/>
    <property type="match status" value="1"/>
</dbReference>
<dbReference type="InterPro" id="IPR002502">
    <property type="entry name" value="Amidase_domain"/>
</dbReference>
<dbReference type="AlphaFoldDB" id="J1JE04"/>
<comment type="catalytic activity">
    <reaction evidence="1">
        <text>Hydrolyzes the link between N-acetylmuramoyl residues and L-amino acid residues in certain cell-wall glycopeptides.</text>
        <dbReference type="EC" id="3.5.1.28"/>
    </reaction>
</comment>
<evidence type="ECO:0000256" key="1">
    <source>
        <dbReference type="ARBA" id="ARBA00001561"/>
    </source>
</evidence>
<feature type="non-terminal residue" evidence="7">
    <location>
        <position position="1"/>
    </location>
</feature>
<accession>J1JE04</accession>
<feature type="domain" description="N-acetylmuramoyl-L-alanine amidase" evidence="6">
    <location>
        <begin position="60"/>
        <end position="104"/>
    </location>
</feature>
<evidence type="ECO:0000256" key="4">
    <source>
        <dbReference type="ARBA" id="ARBA00022801"/>
    </source>
</evidence>
<dbReference type="InterPro" id="IPR036365">
    <property type="entry name" value="PGBD-like_sf"/>
</dbReference>
<dbReference type="InterPro" id="IPR051206">
    <property type="entry name" value="NAMLAA_amidase_2"/>
</dbReference>
<evidence type="ECO:0000256" key="3">
    <source>
        <dbReference type="ARBA" id="ARBA00011901"/>
    </source>
</evidence>
<evidence type="ECO:0000259" key="6">
    <source>
        <dbReference type="Pfam" id="PF01510"/>
    </source>
</evidence>
<dbReference type="Pfam" id="PF01510">
    <property type="entry name" value="Amidase_2"/>
    <property type="match status" value="1"/>
</dbReference>
<dbReference type="PANTHER" id="PTHR30417:SF12">
    <property type="entry name" value="N-ACETYLMURAMOYL-L-ALANINE AMIDASE"/>
    <property type="match status" value="1"/>
</dbReference>
<dbReference type="PATRIC" id="fig|1094556.3.peg.1881"/>
<dbReference type="Proteomes" id="UP000001077">
    <property type="component" value="Unassembled WGS sequence"/>
</dbReference>
<evidence type="ECO:0000256" key="5">
    <source>
        <dbReference type="ARBA" id="ARBA00023316"/>
    </source>
</evidence>
<protein>
    <recommendedName>
        <fullName evidence="3">N-acetylmuramoyl-L-alanine amidase</fullName>
        <ecNumber evidence="3">3.5.1.28</ecNumber>
    </recommendedName>
</protein>
<keyword evidence="5" id="KW-0961">Cell wall biogenesis/degradation</keyword>
<dbReference type="GO" id="GO:0009253">
    <property type="term" value="P:peptidoglycan catabolic process"/>
    <property type="evidence" value="ECO:0007669"/>
    <property type="project" value="InterPro"/>
</dbReference>
<reference evidence="7 8" key="1">
    <citation type="submission" date="2012-03" db="EMBL/GenBank/DDBJ databases">
        <title>The Genome Sequence of Bartonella rattimassiliensis 15908.</title>
        <authorList>
            <consortium name="The Broad Institute Genome Sequencing Platform"/>
            <consortium name="The Broad Institute Genome Sequencing Center for Infectious Disease"/>
            <person name="Feldgarden M."/>
            <person name="Kirby J."/>
            <person name="Kosoy M."/>
            <person name="Birtles R."/>
            <person name="Probert W.S."/>
            <person name="Chiaraviglio L."/>
            <person name="Young S.K."/>
            <person name="Zeng Q."/>
            <person name="Gargeya S."/>
            <person name="Fitzgerald M."/>
            <person name="Haas B."/>
            <person name="Abouelleil A."/>
            <person name="Alvarado L."/>
            <person name="Arachchi H.M."/>
            <person name="Berlin A."/>
            <person name="Chapman S.B."/>
            <person name="Gearin G."/>
            <person name="Goldberg J."/>
            <person name="Griggs A."/>
            <person name="Gujja S."/>
            <person name="Hansen M."/>
            <person name="Heiman D."/>
            <person name="Howarth C."/>
            <person name="Larimer J."/>
            <person name="Lui A."/>
            <person name="MacDonald P.J.P."/>
            <person name="McCowen C."/>
            <person name="Montmayeur A."/>
            <person name="Murphy C."/>
            <person name="Neiman D."/>
            <person name="Pearson M."/>
            <person name="Priest M."/>
            <person name="Roberts A."/>
            <person name="Saif S."/>
            <person name="Shea T."/>
            <person name="Sisk P."/>
            <person name="Stolte C."/>
            <person name="Sykes S."/>
            <person name="Wortman J."/>
            <person name="Nusbaum C."/>
            <person name="Birren B."/>
        </authorList>
    </citation>
    <scope>NUCLEOTIDE SEQUENCE [LARGE SCALE GENOMIC DNA]</scope>
    <source>
        <strain evidence="7 8">15908</strain>
    </source>
</reference>
<dbReference type="Gene3D" id="3.40.80.10">
    <property type="entry name" value="Peptidoglycan recognition protein-like"/>
    <property type="match status" value="1"/>
</dbReference>
<dbReference type="SUPFAM" id="SSF47090">
    <property type="entry name" value="PGBD-like"/>
    <property type="match status" value="1"/>
</dbReference>
<dbReference type="GO" id="GO:0071555">
    <property type="term" value="P:cell wall organization"/>
    <property type="evidence" value="ECO:0007669"/>
    <property type="project" value="UniProtKB-KW"/>
</dbReference>
<name>J1JE04_9HYPH</name>
<evidence type="ECO:0000313" key="7">
    <source>
        <dbReference type="EMBL" id="EJF82712.1"/>
    </source>
</evidence>
<proteinExistence type="inferred from homology"/>
<evidence type="ECO:0000313" key="8">
    <source>
        <dbReference type="Proteomes" id="UP000001077"/>
    </source>
</evidence>